<protein>
    <recommendedName>
        <fullName evidence="4">Retrotransposon Copia-like N-terminal domain-containing protein</fullName>
    </recommendedName>
</protein>
<reference evidence="2 3" key="1">
    <citation type="submission" date="2024-06" db="EMBL/GenBank/DDBJ databases">
        <title>A chromosome level genome sequence of Diviner's sage (Salvia divinorum).</title>
        <authorList>
            <person name="Ford S.A."/>
            <person name="Ro D.-K."/>
            <person name="Ness R.W."/>
            <person name="Phillips M.A."/>
        </authorList>
    </citation>
    <scope>NUCLEOTIDE SEQUENCE [LARGE SCALE GENOMIC DNA]</scope>
    <source>
        <strain evidence="2">SAF-2024a</strain>
        <tissue evidence="2">Leaf</tissue>
    </source>
</reference>
<name>A0ABD1HLZ6_SALDI</name>
<evidence type="ECO:0000256" key="1">
    <source>
        <dbReference type="SAM" id="MobiDB-lite"/>
    </source>
</evidence>
<gene>
    <name evidence="2" type="ORF">AAHA92_08040</name>
</gene>
<evidence type="ECO:0000313" key="3">
    <source>
        <dbReference type="Proteomes" id="UP001567538"/>
    </source>
</evidence>
<dbReference type="PANTHER" id="PTHR47481:SF22">
    <property type="entry name" value="RETROTRANSPOSON GAG DOMAIN-CONTAINING PROTEIN"/>
    <property type="match status" value="1"/>
</dbReference>
<comment type="caution">
    <text evidence="2">The sequence shown here is derived from an EMBL/GenBank/DDBJ whole genome shotgun (WGS) entry which is preliminary data.</text>
</comment>
<feature type="region of interest" description="Disordered" evidence="1">
    <location>
        <begin position="197"/>
        <end position="225"/>
    </location>
</feature>
<sequence length="290" mass="32277">MPDNDASKGEESPLPSPYAGIPVLSQTHPIAVKLTESNYLIWRQQIMSTIRAFDLEPFLFEEQDVPPRMIATKDTSRLKPNPDYLSWKRQDQLLALWLQSSLTESILSLMVGLTTSKQIWISEDDQILHALNGHGSEYDPVMVVISARVDGWTMQEVTSLLLSFESRLEVSKPSKVNMEGSVPSLHLAQAAGYNKEGMSQSNYRSNHHSSGRSDGRGRGNGYRGGRTVNYVKSQATLQADAGIVLNNLLCHNQSQATGLHIRSRRINMLHIILGIQIQGQHIMCPMTSPT</sequence>
<accession>A0ABD1HLZ6</accession>
<evidence type="ECO:0008006" key="4">
    <source>
        <dbReference type="Google" id="ProtNLM"/>
    </source>
</evidence>
<dbReference type="PANTHER" id="PTHR47481">
    <property type="match status" value="1"/>
</dbReference>
<keyword evidence="3" id="KW-1185">Reference proteome</keyword>
<dbReference type="EMBL" id="JBEAFC010000004">
    <property type="protein sequence ID" value="KAL1557466.1"/>
    <property type="molecule type" value="Genomic_DNA"/>
</dbReference>
<dbReference type="Proteomes" id="UP001567538">
    <property type="component" value="Unassembled WGS sequence"/>
</dbReference>
<organism evidence="2 3">
    <name type="scientific">Salvia divinorum</name>
    <name type="common">Maria pastora</name>
    <name type="synonym">Diviner's sage</name>
    <dbReference type="NCBI Taxonomy" id="28513"/>
    <lineage>
        <taxon>Eukaryota</taxon>
        <taxon>Viridiplantae</taxon>
        <taxon>Streptophyta</taxon>
        <taxon>Embryophyta</taxon>
        <taxon>Tracheophyta</taxon>
        <taxon>Spermatophyta</taxon>
        <taxon>Magnoliopsida</taxon>
        <taxon>eudicotyledons</taxon>
        <taxon>Gunneridae</taxon>
        <taxon>Pentapetalae</taxon>
        <taxon>asterids</taxon>
        <taxon>lamiids</taxon>
        <taxon>Lamiales</taxon>
        <taxon>Lamiaceae</taxon>
        <taxon>Nepetoideae</taxon>
        <taxon>Mentheae</taxon>
        <taxon>Salviinae</taxon>
        <taxon>Salvia</taxon>
        <taxon>Salvia subgen. Calosphace</taxon>
    </lineage>
</organism>
<proteinExistence type="predicted"/>
<evidence type="ECO:0000313" key="2">
    <source>
        <dbReference type="EMBL" id="KAL1557466.1"/>
    </source>
</evidence>
<dbReference type="AlphaFoldDB" id="A0ABD1HLZ6"/>